<evidence type="ECO:0000256" key="1">
    <source>
        <dbReference type="ARBA" id="ARBA00022603"/>
    </source>
</evidence>
<keyword evidence="10" id="KW-1185">Reference proteome</keyword>
<dbReference type="InterPro" id="IPR029063">
    <property type="entry name" value="SAM-dependent_MTases_sf"/>
</dbReference>
<dbReference type="CDD" id="cd02440">
    <property type="entry name" value="AdoMet_MTases"/>
    <property type="match status" value="1"/>
</dbReference>
<comment type="similarity">
    <text evidence="6">Belongs to the class I-like SAM-binding methyltransferase superfamily. TRM61 family.</text>
</comment>
<evidence type="ECO:0000256" key="2">
    <source>
        <dbReference type="ARBA" id="ARBA00022679"/>
    </source>
</evidence>
<dbReference type="AlphaFoldDB" id="A0AA35X7V7"/>
<dbReference type="PANTHER" id="PTHR12133:SF1">
    <property type="entry name" value="TRNA (ADENINE(58)-N(1))-METHYLTRANSFERASE, MITOCHONDRIAL"/>
    <property type="match status" value="1"/>
</dbReference>
<keyword evidence="6" id="KW-0539">Nucleus</keyword>
<keyword evidence="2 6" id="KW-0808">Transferase</keyword>
<evidence type="ECO:0000256" key="3">
    <source>
        <dbReference type="ARBA" id="ARBA00022691"/>
    </source>
</evidence>
<dbReference type="GO" id="GO:0160107">
    <property type="term" value="F:tRNA (adenine(58)-N1)-methyltransferase activity"/>
    <property type="evidence" value="ECO:0007669"/>
    <property type="project" value="UniProtKB-EC"/>
</dbReference>
<feature type="domain" description="tRNA (adenine(58)-N(1))-methyltransferase catalytic subunit TRM61 C-terminal" evidence="8">
    <location>
        <begin position="71"/>
        <end position="244"/>
    </location>
</feature>
<dbReference type="PANTHER" id="PTHR12133">
    <property type="entry name" value="TRNA (ADENINE(58)-N(1))-METHYLTRANSFERASE"/>
    <property type="match status" value="1"/>
</dbReference>
<comment type="subcellular location">
    <subcellularLocation>
        <location evidence="6">Nucleus</location>
    </subcellularLocation>
</comment>
<dbReference type="EMBL" id="CASHTH010003284">
    <property type="protein sequence ID" value="CAI8042821.1"/>
    <property type="molecule type" value="Genomic_DNA"/>
</dbReference>
<dbReference type="Pfam" id="PF08704">
    <property type="entry name" value="GCD14"/>
    <property type="match status" value="1"/>
</dbReference>
<dbReference type="PROSITE" id="PS51620">
    <property type="entry name" value="SAM_TRM61"/>
    <property type="match status" value="1"/>
</dbReference>
<reference evidence="9" key="1">
    <citation type="submission" date="2023-03" db="EMBL/GenBank/DDBJ databases">
        <authorList>
            <person name="Steffen K."/>
            <person name="Cardenas P."/>
        </authorList>
    </citation>
    <scope>NUCLEOTIDE SEQUENCE</scope>
</reference>
<sequence>MNDDAPVRHIFHEGEHALIIDRRGRRYLALLQAGSKFESHLGAFLHDDVIGSDSGSWMTTNRGHVLLAVKPTMADFVLDMPRIATVGYPKDLGTILVYGDIFPGARVLEAGSGSGAMTMALLRAVGERGSLVSYDVRQDMIDRTRANVSAMLSNTSNLTLKLGDVYEGFEERELDRVVLDLPEPWHVVPHASEALLPGGIFVSFSPTVLQVHEVVRTLRSMHTFEMLETMEVLQRPWNVSNRSVRPEHRMVAHTGFITIGRKCSPRPASNVAERN</sequence>
<dbReference type="Gene3D" id="3.10.330.20">
    <property type="match status" value="1"/>
</dbReference>
<evidence type="ECO:0000256" key="7">
    <source>
        <dbReference type="PIRSR" id="PIRSR017269-1"/>
    </source>
</evidence>
<dbReference type="InterPro" id="IPR049470">
    <property type="entry name" value="TRM61_C"/>
</dbReference>
<keyword evidence="3 6" id="KW-0949">S-adenosyl-L-methionine</keyword>
<dbReference type="GO" id="GO:0005634">
    <property type="term" value="C:nucleus"/>
    <property type="evidence" value="ECO:0007669"/>
    <property type="project" value="UniProtKB-SubCell"/>
</dbReference>
<evidence type="ECO:0000256" key="4">
    <source>
        <dbReference type="ARBA" id="ARBA00022694"/>
    </source>
</evidence>
<dbReference type="GO" id="GO:0031515">
    <property type="term" value="C:tRNA (m1A) methyltransferase complex"/>
    <property type="evidence" value="ECO:0007669"/>
    <property type="project" value="UniProtKB-UniRule"/>
</dbReference>
<organism evidence="9 10">
    <name type="scientific">Geodia barretti</name>
    <name type="common">Barrett's horny sponge</name>
    <dbReference type="NCBI Taxonomy" id="519541"/>
    <lineage>
        <taxon>Eukaryota</taxon>
        <taxon>Metazoa</taxon>
        <taxon>Porifera</taxon>
        <taxon>Demospongiae</taxon>
        <taxon>Heteroscleromorpha</taxon>
        <taxon>Tetractinellida</taxon>
        <taxon>Astrophorina</taxon>
        <taxon>Geodiidae</taxon>
        <taxon>Geodia</taxon>
    </lineage>
</organism>
<dbReference type="Proteomes" id="UP001174909">
    <property type="component" value="Unassembled WGS sequence"/>
</dbReference>
<evidence type="ECO:0000256" key="6">
    <source>
        <dbReference type="PIRNR" id="PIRNR017269"/>
    </source>
</evidence>
<accession>A0AA35X7V7</accession>
<keyword evidence="1 6" id="KW-0489">Methyltransferase</keyword>
<comment type="function">
    <text evidence="6">Catalytic subunit of tRNA (adenine-N(1)-)-methyltransferase, which catalyzes the formation of N(1)-methyladenine at position 58 (m1A58) in initiator methionyl-tRNA.</text>
</comment>
<evidence type="ECO:0000259" key="8">
    <source>
        <dbReference type="Pfam" id="PF08704"/>
    </source>
</evidence>
<gene>
    <name evidence="9" type="ORF">GBAR_LOCUS23744</name>
</gene>
<evidence type="ECO:0000313" key="10">
    <source>
        <dbReference type="Proteomes" id="UP001174909"/>
    </source>
</evidence>
<dbReference type="Pfam" id="PF14801">
    <property type="entry name" value="TrmI-like_N"/>
    <property type="match status" value="1"/>
</dbReference>
<feature type="binding site" evidence="7">
    <location>
        <position position="180"/>
    </location>
    <ligand>
        <name>S-adenosyl-L-methionine</name>
        <dbReference type="ChEBI" id="CHEBI:59789"/>
    </ligand>
</feature>
<dbReference type="InterPro" id="IPR014816">
    <property type="entry name" value="tRNA_MeTrfase_Gcd14"/>
</dbReference>
<dbReference type="SUPFAM" id="SSF53335">
    <property type="entry name" value="S-adenosyl-L-methionine-dependent methyltransferases"/>
    <property type="match status" value="1"/>
</dbReference>
<comment type="catalytic activity">
    <reaction evidence="5">
        <text>an adenosine in mRNA + S-adenosyl-L-methionine = an N(1)-methyladenosine in mRNA + S-adenosyl-L-homocysteine + H(+)</text>
        <dbReference type="Rhea" id="RHEA:55392"/>
        <dbReference type="Rhea" id="RHEA-COMP:12414"/>
        <dbReference type="Rhea" id="RHEA-COMP:12415"/>
        <dbReference type="ChEBI" id="CHEBI:15378"/>
        <dbReference type="ChEBI" id="CHEBI:57856"/>
        <dbReference type="ChEBI" id="CHEBI:59789"/>
        <dbReference type="ChEBI" id="CHEBI:74411"/>
        <dbReference type="ChEBI" id="CHEBI:74491"/>
    </reaction>
</comment>
<feature type="binding site" evidence="7">
    <location>
        <position position="164"/>
    </location>
    <ligand>
        <name>S-adenosyl-L-methionine</name>
        <dbReference type="ChEBI" id="CHEBI:59789"/>
    </ligand>
</feature>
<evidence type="ECO:0000256" key="5">
    <source>
        <dbReference type="ARBA" id="ARBA00048481"/>
    </source>
</evidence>
<comment type="caution">
    <text evidence="9">The sequence shown here is derived from an EMBL/GenBank/DDBJ whole genome shotgun (WGS) entry which is preliminary data.</text>
</comment>
<dbReference type="PIRSF" id="PIRSF017269">
    <property type="entry name" value="GCD14"/>
    <property type="match status" value="1"/>
</dbReference>
<evidence type="ECO:0000313" key="9">
    <source>
        <dbReference type="EMBL" id="CAI8042821.1"/>
    </source>
</evidence>
<dbReference type="GO" id="GO:0030488">
    <property type="term" value="P:tRNA methylation"/>
    <property type="evidence" value="ECO:0007669"/>
    <property type="project" value="InterPro"/>
</dbReference>
<dbReference type="Gene3D" id="3.40.50.150">
    <property type="entry name" value="Vaccinia Virus protein VP39"/>
    <property type="match status" value="1"/>
</dbReference>
<dbReference type="EC" id="2.1.1.220" evidence="6"/>
<protein>
    <recommendedName>
        <fullName evidence="6">tRNA (adenine(58)-N(1))-methyltransferase catalytic subunit TRMT61A</fullName>
        <ecNumber evidence="6">2.1.1.220</ecNumber>
    </recommendedName>
</protein>
<keyword evidence="4 6" id="KW-0819">tRNA processing</keyword>
<feature type="binding site" evidence="7">
    <location>
        <position position="135"/>
    </location>
    <ligand>
        <name>S-adenosyl-L-methionine</name>
        <dbReference type="ChEBI" id="CHEBI:59789"/>
    </ligand>
</feature>
<name>A0AA35X7V7_GEOBA</name>
<comment type="catalytic activity">
    <reaction evidence="6">
        <text>adenosine(58) in tRNA + S-adenosyl-L-methionine = N(1)-methyladenosine(58) in tRNA + S-adenosyl-L-homocysteine + H(+)</text>
        <dbReference type="Rhea" id="RHEA:43152"/>
        <dbReference type="Rhea" id="RHEA-COMP:10365"/>
        <dbReference type="Rhea" id="RHEA-COMP:10366"/>
        <dbReference type="ChEBI" id="CHEBI:15378"/>
        <dbReference type="ChEBI" id="CHEBI:57856"/>
        <dbReference type="ChEBI" id="CHEBI:59789"/>
        <dbReference type="ChEBI" id="CHEBI:74411"/>
        <dbReference type="ChEBI" id="CHEBI:74491"/>
        <dbReference type="EC" id="2.1.1.220"/>
    </reaction>
</comment>
<proteinExistence type="inferred from homology"/>